<name>A0A6C2C471_9LACO</name>
<feature type="compositionally biased region" description="Polar residues" evidence="1">
    <location>
        <begin position="202"/>
        <end position="212"/>
    </location>
</feature>
<evidence type="ECO:0008006" key="7">
    <source>
        <dbReference type="Google" id="ProtNLM"/>
    </source>
</evidence>
<dbReference type="OrthoDB" id="2323075at2"/>
<dbReference type="InterPro" id="IPR013783">
    <property type="entry name" value="Ig-like_fold"/>
</dbReference>
<dbReference type="CDD" id="cd05379">
    <property type="entry name" value="CAP_bacterial"/>
    <property type="match status" value="1"/>
</dbReference>
<feature type="domain" description="Ig-like" evidence="4">
    <location>
        <begin position="516"/>
        <end position="571"/>
    </location>
</feature>
<dbReference type="RefSeq" id="WP_148623252.1">
    <property type="nucleotide sequence ID" value="NZ_SDGZ01000022.1"/>
</dbReference>
<accession>A0A6C2C471</accession>
<keyword evidence="2" id="KW-1133">Transmembrane helix</keyword>
<dbReference type="Proteomes" id="UP000371977">
    <property type="component" value="Unassembled WGS sequence"/>
</dbReference>
<dbReference type="InterPro" id="IPR014044">
    <property type="entry name" value="CAP_dom"/>
</dbReference>
<reference evidence="5 6" key="1">
    <citation type="submission" date="2019-01" db="EMBL/GenBank/DDBJ databases">
        <title>Weissella sp. nov., a novel lactic acid bacterium isolated from animal feces.</title>
        <authorList>
            <person name="Wang L.-T."/>
        </authorList>
    </citation>
    <scope>NUCLEOTIDE SEQUENCE [LARGE SCALE GENOMIC DNA]</scope>
    <source>
        <strain evidence="5 6">8H-2</strain>
    </source>
</reference>
<evidence type="ECO:0000256" key="2">
    <source>
        <dbReference type="SAM" id="Phobius"/>
    </source>
</evidence>
<feature type="compositionally biased region" description="Low complexity" evidence="1">
    <location>
        <begin position="475"/>
        <end position="505"/>
    </location>
</feature>
<keyword evidence="2" id="KW-0472">Membrane</keyword>
<evidence type="ECO:0000313" key="6">
    <source>
        <dbReference type="Proteomes" id="UP000371977"/>
    </source>
</evidence>
<dbReference type="Gene3D" id="3.40.33.10">
    <property type="entry name" value="CAP"/>
    <property type="match status" value="1"/>
</dbReference>
<feature type="region of interest" description="Disordered" evidence="1">
    <location>
        <begin position="189"/>
        <end position="213"/>
    </location>
</feature>
<keyword evidence="2" id="KW-0812">Transmembrane</keyword>
<proteinExistence type="predicted"/>
<dbReference type="EMBL" id="SDGZ01000022">
    <property type="protein sequence ID" value="TYC48353.1"/>
    <property type="molecule type" value="Genomic_DNA"/>
</dbReference>
<feature type="domain" description="SCP" evidence="3">
    <location>
        <begin position="655"/>
        <end position="749"/>
    </location>
</feature>
<dbReference type="Gene3D" id="2.60.40.10">
    <property type="entry name" value="Immunoglobulins"/>
    <property type="match status" value="1"/>
</dbReference>
<evidence type="ECO:0000256" key="1">
    <source>
        <dbReference type="SAM" id="MobiDB-lite"/>
    </source>
</evidence>
<dbReference type="Pfam" id="PF00188">
    <property type="entry name" value="CAP"/>
    <property type="match status" value="1"/>
</dbReference>
<dbReference type="InterPro" id="IPR035940">
    <property type="entry name" value="CAP_sf"/>
</dbReference>
<keyword evidence="6" id="KW-1185">Reference proteome</keyword>
<feature type="region of interest" description="Disordered" evidence="1">
    <location>
        <begin position="473"/>
        <end position="505"/>
    </location>
</feature>
<dbReference type="Pfam" id="PF07523">
    <property type="entry name" value="Big_3"/>
    <property type="match status" value="1"/>
</dbReference>
<dbReference type="InterPro" id="IPR022038">
    <property type="entry name" value="Ig-like_bact"/>
</dbReference>
<protein>
    <recommendedName>
        <fullName evidence="7">SCP domain-containing protein</fullName>
    </recommendedName>
</protein>
<gene>
    <name evidence="5" type="ORF">ESZ50_09075</name>
</gene>
<organism evidence="5 6">
    <name type="scientific">Weissella muntiaci</name>
    <dbReference type="NCBI Taxonomy" id="2508881"/>
    <lineage>
        <taxon>Bacteria</taxon>
        <taxon>Bacillati</taxon>
        <taxon>Bacillota</taxon>
        <taxon>Bacilli</taxon>
        <taxon>Lactobacillales</taxon>
        <taxon>Lactobacillaceae</taxon>
        <taxon>Weissella</taxon>
    </lineage>
</organism>
<dbReference type="SUPFAM" id="SSF55797">
    <property type="entry name" value="PR-1-like"/>
    <property type="match status" value="1"/>
</dbReference>
<evidence type="ECO:0000259" key="3">
    <source>
        <dbReference type="Pfam" id="PF00188"/>
    </source>
</evidence>
<evidence type="ECO:0000259" key="4">
    <source>
        <dbReference type="Pfam" id="PF07523"/>
    </source>
</evidence>
<comment type="caution">
    <text evidence="5">The sequence shown here is derived from an EMBL/GenBank/DDBJ whole genome shotgun (WGS) entry which is preliminary data.</text>
</comment>
<sequence length="834" mass="87343">MKNSLVKSKEDYKHVNFRRWKSGKKWLYSSSVIAFIAGAGMTMADTNLVAHADDENSNQIQSDIGSSAQTVAPTRMMVNVQSETSTVASNSIEPDKSTPQSDAVVASAGAMVDNVAEENSSSAAEVDSATAVASSVTGSTVSVATENSNNVQNVDVSSVVPNSDMGATLSSVAIASADDITLNISSSSDALSSAPTFDVHSTADSSDTSLSPEDSAMLEQLAERLRTDSISLDSMSLSALPTSLASIDLNSMANSLGSLYNMSFGSAMAQLVGTFGIKNLTSALSTIMNKAGSLVPEINTIAPVVNGILGAISAAQNMGSAIGIDSNKMIADIINNGVNLLGKTLLRITEPIVKQIPLIGSNISSVITPILSDLSNISPASIVKTLATGVGLGGLLDKVTQITQTVTPVVINGLQKAINAATGIINKIKPIVTGIADKVSGPLLTTIKNLANGILAPIKNVINNVIGKLTGKNDSSSSAGSMSSSASSVASNASSNASSTTSSATTNVSAQLVTRDVTVQRGNAWRPITNFVNANDSTGKSISASEISITGTVNLSIPGVYYVMYKFNDLTTKRVIQQVASVTVSSSNLSSSNANSKTLAAISRVTSSIAALPNSSSNLASKFKATSNYPGSDTVYLAAEENFTPDIEKINGYFLEYVNELRANNNLPSLTYSADEQLFAQQRAQEIVNNFSHSGSNGSTENIGTTQGIISKLQSNQEIAYYMVMNWYDESDNLEGLGVGHYGHRANLLFGGQKMGIGLVLVKSPGARFDEYHAFEAPQYTDEIIYKKADAMAKSIVDPKTVPLANKTFVYVKSPEFAALNKQLQQYTAQLKEA</sequence>
<evidence type="ECO:0000313" key="5">
    <source>
        <dbReference type="EMBL" id="TYC48353.1"/>
    </source>
</evidence>
<dbReference type="AlphaFoldDB" id="A0A6C2C471"/>
<feature type="transmembrane region" description="Helical" evidence="2">
    <location>
        <begin position="26"/>
        <end position="44"/>
    </location>
</feature>